<organism evidence="1 2">
    <name type="scientific">Neonectria punicea</name>
    <dbReference type="NCBI Taxonomy" id="979145"/>
    <lineage>
        <taxon>Eukaryota</taxon>
        <taxon>Fungi</taxon>
        <taxon>Dikarya</taxon>
        <taxon>Ascomycota</taxon>
        <taxon>Pezizomycotina</taxon>
        <taxon>Sordariomycetes</taxon>
        <taxon>Hypocreomycetidae</taxon>
        <taxon>Hypocreales</taxon>
        <taxon>Nectriaceae</taxon>
        <taxon>Neonectria</taxon>
    </lineage>
</organism>
<dbReference type="Proteomes" id="UP001498476">
    <property type="component" value="Unassembled WGS sequence"/>
</dbReference>
<dbReference type="EMBL" id="JAZAVJ010000310">
    <property type="protein sequence ID" value="KAK7398730.1"/>
    <property type="molecule type" value="Genomic_DNA"/>
</dbReference>
<sequence length="312" mass="35290">MKFSVDNDASLFGLDVPTDEHQSKLSAANAFGQLRRELDRNKTVLKTLTTRQYSKRRTNLFSDNLVKLVNGEKESLALLPLLRADPANLEVSIDQLILALFTLTKTAFENMEKNGFVDIFAALFSRVVGNCTIFPEMRAKFIDIINDVCYENSTENGRLLLHLLETRGTKRRRLDPSSSLPLQSHSVGAFEPLILSPEVLAPPETDHFDVPPDLIPKTVAIQFLEARGERLEDVLADSPMLQAMKAGRQWRWERQRDAVFSESSEIRTDSIIAMIPDVDTQDISFVLRVGYKAGWEILKHLDFRSSQERSGL</sequence>
<comment type="caution">
    <text evidence="1">The sequence shown here is derived from an EMBL/GenBank/DDBJ whole genome shotgun (WGS) entry which is preliminary data.</text>
</comment>
<reference evidence="1 2" key="1">
    <citation type="journal article" date="2025" name="Microbiol. Resour. Announc.">
        <title>Draft genome sequences for Neonectria magnoliae and Neonectria punicea, canker pathogens of Liriodendron tulipifera and Acer saccharum in West Virginia.</title>
        <authorList>
            <person name="Petronek H.M."/>
            <person name="Kasson M.T."/>
            <person name="Metheny A.M."/>
            <person name="Stauder C.M."/>
            <person name="Lovett B."/>
            <person name="Lynch S.C."/>
            <person name="Garnas J.R."/>
            <person name="Kasson L.R."/>
            <person name="Stajich J.E."/>
        </authorList>
    </citation>
    <scope>NUCLEOTIDE SEQUENCE [LARGE SCALE GENOMIC DNA]</scope>
    <source>
        <strain evidence="1 2">NRRL 64653</strain>
    </source>
</reference>
<gene>
    <name evidence="1" type="ORF">QQX98_011892</name>
</gene>
<proteinExistence type="predicted"/>
<evidence type="ECO:0000313" key="2">
    <source>
        <dbReference type="Proteomes" id="UP001498476"/>
    </source>
</evidence>
<keyword evidence="2" id="KW-1185">Reference proteome</keyword>
<accession>A0ABR1GKL5</accession>
<protein>
    <submittedName>
        <fullName evidence="1">Uncharacterized protein</fullName>
    </submittedName>
</protein>
<evidence type="ECO:0000313" key="1">
    <source>
        <dbReference type="EMBL" id="KAK7398730.1"/>
    </source>
</evidence>
<name>A0ABR1GKL5_9HYPO</name>